<dbReference type="AlphaFoldDB" id="A0AAN6YMY1"/>
<dbReference type="SUPFAM" id="SSF56176">
    <property type="entry name" value="FAD-binding/transporter-associated domain-like"/>
    <property type="match status" value="1"/>
</dbReference>
<dbReference type="EMBL" id="MU865658">
    <property type="protein sequence ID" value="KAK4220715.1"/>
    <property type="molecule type" value="Genomic_DNA"/>
</dbReference>
<feature type="chain" id="PRO_5042981489" evidence="5">
    <location>
        <begin position="21"/>
        <end position="486"/>
    </location>
</feature>
<keyword evidence="5" id="KW-0732">Signal</keyword>
<protein>
    <submittedName>
        <fullName evidence="7">Bifunctional solanapyrone synthase</fullName>
    </submittedName>
</protein>
<accession>A0AAN6YMY1</accession>
<keyword evidence="3" id="KW-0274">FAD</keyword>
<proteinExistence type="inferred from homology"/>
<dbReference type="InterPro" id="IPR006094">
    <property type="entry name" value="Oxid_FAD_bind_N"/>
</dbReference>
<dbReference type="PANTHER" id="PTHR42973:SF13">
    <property type="entry name" value="FAD-BINDING PCMH-TYPE DOMAIN-CONTAINING PROTEIN"/>
    <property type="match status" value="1"/>
</dbReference>
<evidence type="ECO:0000313" key="7">
    <source>
        <dbReference type="EMBL" id="KAK4220715.1"/>
    </source>
</evidence>
<dbReference type="InterPro" id="IPR036318">
    <property type="entry name" value="FAD-bd_PCMH-like_sf"/>
</dbReference>
<gene>
    <name evidence="7" type="ORF">QBC38DRAFT_493626</name>
</gene>
<dbReference type="Proteomes" id="UP001301958">
    <property type="component" value="Unassembled WGS sequence"/>
</dbReference>
<feature type="domain" description="FAD-binding PCMH-type" evidence="6">
    <location>
        <begin position="63"/>
        <end position="233"/>
    </location>
</feature>
<dbReference type="GO" id="GO:0016491">
    <property type="term" value="F:oxidoreductase activity"/>
    <property type="evidence" value="ECO:0007669"/>
    <property type="project" value="UniProtKB-KW"/>
</dbReference>
<evidence type="ECO:0000313" key="8">
    <source>
        <dbReference type="Proteomes" id="UP001301958"/>
    </source>
</evidence>
<sequence length="486" mass="52071">MARITGLLSLLTLATGSVEALNSVQYIPVCQQIQSKVSSSSNLVWPIQALSYKSSTQHWFLSSDDTPACVIKVNSPQDVSEVLKVIAATRTPFAVYSGGHASNPGFSSTPGIHIDLANLNQIILSPDKSTVEIGFGLTWNEVYQDLIPQGVNVVGGRVIGPGVGGFTLGGGFSWKTNQYGLTVDTVIQFNLVLPNGTITTASSTTNPDLFFALKGGLNRFGIVTSAILQTHTQSPLVYGGLRIYPTSSVPQVMAATQTFYSNQSSNPQSQIITTLDGGPLGTTALVLFFHDGPSKPVVFNAFDGIPYLSSTTGLSSFTTFLTKFPSYIVRNLRGRFATISTSGLTPGFMAAIKNQTDYLGVLPKALNSGTSLSYDIEPFNSYGQYATDSAYPHSDSPLPLNLYFAWASPLDDQFWHDTMRQALNDLKQVAIAEGIWSDTFTAYPNYAINSNTAEEVYGVANTARLRAIKAQIDPTGIMDLAGGFGL</sequence>
<dbReference type="PROSITE" id="PS51387">
    <property type="entry name" value="FAD_PCMH"/>
    <property type="match status" value="1"/>
</dbReference>
<comment type="similarity">
    <text evidence="1">Belongs to the oxygen-dependent FAD-linked oxidoreductase family.</text>
</comment>
<evidence type="ECO:0000259" key="6">
    <source>
        <dbReference type="PROSITE" id="PS51387"/>
    </source>
</evidence>
<keyword evidence="8" id="KW-1185">Reference proteome</keyword>
<evidence type="ECO:0000256" key="3">
    <source>
        <dbReference type="ARBA" id="ARBA00022827"/>
    </source>
</evidence>
<evidence type="ECO:0000256" key="2">
    <source>
        <dbReference type="ARBA" id="ARBA00022630"/>
    </source>
</evidence>
<reference evidence="7" key="1">
    <citation type="journal article" date="2023" name="Mol. Phylogenet. Evol.">
        <title>Genome-scale phylogeny and comparative genomics of the fungal order Sordariales.</title>
        <authorList>
            <person name="Hensen N."/>
            <person name="Bonometti L."/>
            <person name="Westerberg I."/>
            <person name="Brannstrom I.O."/>
            <person name="Guillou S."/>
            <person name="Cros-Aarteil S."/>
            <person name="Calhoun S."/>
            <person name="Haridas S."/>
            <person name="Kuo A."/>
            <person name="Mondo S."/>
            <person name="Pangilinan J."/>
            <person name="Riley R."/>
            <person name="LaButti K."/>
            <person name="Andreopoulos B."/>
            <person name="Lipzen A."/>
            <person name="Chen C."/>
            <person name="Yan M."/>
            <person name="Daum C."/>
            <person name="Ng V."/>
            <person name="Clum A."/>
            <person name="Steindorff A."/>
            <person name="Ohm R.A."/>
            <person name="Martin F."/>
            <person name="Silar P."/>
            <person name="Natvig D.O."/>
            <person name="Lalanne C."/>
            <person name="Gautier V."/>
            <person name="Ament-Velasquez S.L."/>
            <person name="Kruys A."/>
            <person name="Hutchinson M.I."/>
            <person name="Powell A.J."/>
            <person name="Barry K."/>
            <person name="Miller A.N."/>
            <person name="Grigoriev I.V."/>
            <person name="Debuchy R."/>
            <person name="Gladieux P."/>
            <person name="Hiltunen Thoren M."/>
            <person name="Johannesson H."/>
        </authorList>
    </citation>
    <scope>NUCLEOTIDE SEQUENCE</scope>
    <source>
        <strain evidence="7">CBS 990.96</strain>
    </source>
</reference>
<keyword evidence="2" id="KW-0285">Flavoprotein</keyword>
<evidence type="ECO:0000256" key="5">
    <source>
        <dbReference type="SAM" id="SignalP"/>
    </source>
</evidence>
<dbReference type="InterPro" id="IPR050416">
    <property type="entry name" value="FAD-linked_Oxidoreductase"/>
</dbReference>
<organism evidence="7 8">
    <name type="scientific">Podospora fimiseda</name>
    <dbReference type="NCBI Taxonomy" id="252190"/>
    <lineage>
        <taxon>Eukaryota</taxon>
        <taxon>Fungi</taxon>
        <taxon>Dikarya</taxon>
        <taxon>Ascomycota</taxon>
        <taxon>Pezizomycotina</taxon>
        <taxon>Sordariomycetes</taxon>
        <taxon>Sordariomycetidae</taxon>
        <taxon>Sordariales</taxon>
        <taxon>Podosporaceae</taxon>
        <taxon>Podospora</taxon>
    </lineage>
</organism>
<comment type="caution">
    <text evidence="7">The sequence shown here is derived from an EMBL/GenBank/DDBJ whole genome shotgun (WGS) entry which is preliminary data.</text>
</comment>
<dbReference type="PANTHER" id="PTHR42973">
    <property type="entry name" value="BINDING OXIDOREDUCTASE, PUTATIVE (AFU_ORTHOLOGUE AFUA_1G17690)-RELATED"/>
    <property type="match status" value="1"/>
</dbReference>
<dbReference type="Gene3D" id="3.30.465.10">
    <property type="match status" value="1"/>
</dbReference>
<dbReference type="GO" id="GO:0071949">
    <property type="term" value="F:FAD binding"/>
    <property type="evidence" value="ECO:0007669"/>
    <property type="project" value="InterPro"/>
</dbReference>
<keyword evidence="4" id="KW-0560">Oxidoreductase</keyword>
<dbReference type="InterPro" id="IPR016169">
    <property type="entry name" value="FAD-bd_PCMH_sub2"/>
</dbReference>
<evidence type="ECO:0000256" key="1">
    <source>
        <dbReference type="ARBA" id="ARBA00005466"/>
    </source>
</evidence>
<dbReference type="InterPro" id="IPR016166">
    <property type="entry name" value="FAD-bd_PCMH"/>
</dbReference>
<feature type="signal peptide" evidence="5">
    <location>
        <begin position="1"/>
        <end position="20"/>
    </location>
</feature>
<dbReference type="Pfam" id="PF01565">
    <property type="entry name" value="FAD_binding_4"/>
    <property type="match status" value="1"/>
</dbReference>
<evidence type="ECO:0000256" key="4">
    <source>
        <dbReference type="ARBA" id="ARBA00023002"/>
    </source>
</evidence>
<name>A0AAN6YMY1_9PEZI</name>
<reference evidence="7" key="2">
    <citation type="submission" date="2023-05" db="EMBL/GenBank/DDBJ databases">
        <authorList>
            <consortium name="Lawrence Berkeley National Laboratory"/>
            <person name="Steindorff A."/>
            <person name="Hensen N."/>
            <person name="Bonometti L."/>
            <person name="Westerberg I."/>
            <person name="Brannstrom I.O."/>
            <person name="Guillou S."/>
            <person name="Cros-Aarteil S."/>
            <person name="Calhoun S."/>
            <person name="Haridas S."/>
            <person name="Kuo A."/>
            <person name="Mondo S."/>
            <person name="Pangilinan J."/>
            <person name="Riley R."/>
            <person name="Labutti K."/>
            <person name="Andreopoulos B."/>
            <person name="Lipzen A."/>
            <person name="Chen C."/>
            <person name="Yanf M."/>
            <person name="Daum C."/>
            <person name="Ng V."/>
            <person name="Clum A."/>
            <person name="Ohm R."/>
            <person name="Martin F."/>
            <person name="Silar P."/>
            <person name="Natvig D."/>
            <person name="Lalanne C."/>
            <person name="Gautier V."/>
            <person name="Ament-Velasquez S.L."/>
            <person name="Kruys A."/>
            <person name="Hutchinson M.I."/>
            <person name="Powell A.J."/>
            <person name="Barry K."/>
            <person name="Miller A.N."/>
            <person name="Grigoriev I.V."/>
            <person name="Debuchy R."/>
            <person name="Gladieux P."/>
            <person name="Thoren M.H."/>
            <person name="Johannesson H."/>
        </authorList>
    </citation>
    <scope>NUCLEOTIDE SEQUENCE</scope>
    <source>
        <strain evidence="7">CBS 990.96</strain>
    </source>
</reference>